<dbReference type="InterPro" id="IPR011990">
    <property type="entry name" value="TPR-like_helical_dom_sf"/>
</dbReference>
<keyword evidence="2" id="KW-0238">DNA-binding</keyword>
<accession>A0A934VF96</accession>
<dbReference type="RefSeq" id="WP_200277172.1">
    <property type="nucleotide sequence ID" value="NZ_JAENII010000003.1"/>
</dbReference>
<reference evidence="5" key="1">
    <citation type="submission" date="2021-01" db="EMBL/GenBank/DDBJ databases">
        <title>Modified the classification status of verrucomicrobia.</title>
        <authorList>
            <person name="Feng X."/>
        </authorList>
    </citation>
    <scope>NUCLEOTIDE SEQUENCE</scope>
    <source>
        <strain evidence="5">KCTC 22201</strain>
    </source>
</reference>
<dbReference type="Proteomes" id="UP000658278">
    <property type="component" value="Unassembled WGS sequence"/>
</dbReference>
<dbReference type="SUPFAM" id="SSF46894">
    <property type="entry name" value="C-terminal effector domain of the bipartite response regulators"/>
    <property type="match status" value="1"/>
</dbReference>
<dbReference type="SUPFAM" id="SSF52540">
    <property type="entry name" value="P-loop containing nucleoside triphosphate hydrolases"/>
    <property type="match status" value="1"/>
</dbReference>
<dbReference type="SMART" id="SM00421">
    <property type="entry name" value="HTH_LUXR"/>
    <property type="match status" value="1"/>
</dbReference>
<dbReference type="InterPro" id="IPR036388">
    <property type="entry name" value="WH-like_DNA-bd_sf"/>
</dbReference>
<dbReference type="InterPro" id="IPR059106">
    <property type="entry name" value="WHD_MalT"/>
</dbReference>
<dbReference type="Pfam" id="PF13401">
    <property type="entry name" value="AAA_22"/>
    <property type="match status" value="1"/>
</dbReference>
<dbReference type="Pfam" id="PF25873">
    <property type="entry name" value="WHD_MalT"/>
    <property type="match status" value="1"/>
</dbReference>
<dbReference type="PROSITE" id="PS50043">
    <property type="entry name" value="HTH_LUXR_2"/>
    <property type="match status" value="1"/>
</dbReference>
<gene>
    <name evidence="5" type="ORF">JIN81_04800</name>
</gene>
<evidence type="ECO:0000313" key="6">
    <source>
        <dbReference type="Proteomes" id="UP000658278"/>
    </source>
</evidence>
<evidence type="ECO:0000313" key="5">
    <source>
        <dbReference type="EMBL" id="MBK1826325.1"/>
    </source>
</evidence>
<dbReference type="InterPro" id="IPR000792">
    <property type="entry name" value="Tscrpt_reg_LuxR_C"/>
</dbReference>
<dbReference type="GO" id="GO:0016887">
    <property type="term" value="F:ATP hydrolysis activity"/>
    <property type="evidence" value="ECO:0007669"/>
    <property type="project" value="InterPro"/>
</dbReference>
<keyword evidence="3" id="KW-0804">Transcription</keyword>
<dbReference type="CDD" id="cd06170">
    <property type="entry name" value="LuxR_C_like"/>
    <property type="match status" value="1"/>
</dbReference>
<dbReference type="Pfam" id="PF17874">
    <property type="entry name" value="TPR_MalT"/>
    <property type="match status" value="1"/>
</dbReference>
<evidence type="ECO:0000256" key="1">
    <source>
        <dbReference type="ARBA" id="ARBA00023015"/>
    </source>
</evidence>
<dbReference type="Pfam" id="PF00196">
    <property type="entry name" value="GerE"/>
    <property type="match status" value="1"/>
</dbReference>
<dbReference type="Gene3D" id="1.25.40.10">
    <property type="entry name" value="Tetratricopeptide repeat domain"/>
    <property type="match status" value="1"/>
</dbReference>
<comment type="caution">
    <text evidence="5">The sequence shown here is derived from an EMBL/GenBank/DDBJ whole genome shotgun (WGS) entry which is preliminary data.</text>
</comment>
<evidence type="ECO:0000256" key="2">
    <source>
        <dbReference type="ARBA" id="ARBA00023125"/>
    </source>
</evidence>
<name>A0A934VF96_9BACT</name>
<keyword evidence="6" id="KW-1185">Reference proteome</keyword>
<dbReference type="InterPro" id="IPR049945">
    <property type="entry name" value="AAA_22"/>
</dbReference>
<feature type="domain" description="HTH luxR-type" evidence="4">
    <location>
        <begin position="830"/>
        <end position="895"/>
    </location>
</feature>
<dbReference type="EMBL" id="JAENII010000003">
    <property type="protein sequence ID" value="MBK1826325.1"/>
    <property type="molecule type" value="Genomic_DNA"/>
</dbReference>
<dbReference type="InterPro" id="IPR016032">
    <property type="entry name" value="Sig_transdc_resp-reg_C-effctor"/>
</dbReference>
<dbReference type="Gene3D" id="3.40.50.300">
    <property type="entry name" value="P-loop containing nucleotide triphosphate hydrolases"/>
    <property type="match status" value="1"/>
</dbReference>
<dbReference type="PRINTS" id="PR00038">
    <property type="entry name" value="HTHLUXR"/>
</dbReference>
<evidence type="ECO:0000259" key="4">
    <source>
        <dbReference type="PROSITE" id="PS50043"/>
    </source>
</evidence>
<evidence type="ECO:0000256" key="3">
    <source>
        <dbReference type="ARBA" id="ARBA00023163"/>
    </source>
</evidence>
<dbReference type="Gene3D" id="1.10.10.10">
    <property type="entry name" value="Winged helix-like DNA-binding domain superfamily/Winged helix DNA-binding domain"/>
    <property type="match status" value="1"/>
</dbReference>
<dbReference type="AlphaFoldDB" id="A0A934VF96"/>
<dbReference type="PANTHER" id="PTHR44688">
    <property type="entry name" value="DNA-BINDING TRANSCRIPTIONAL ACTIVATOR DEVR_DOSR"/>
    <property type="match status" value="1"/>
</dbReference>
<dbReference type="InterPro" id="IPR041617">
    <property type="entry name" value="TPR_MalT"/>
</dbReference>
<dbReference type="PANTHER" id="PTHR44688:SF16">
    <property type="entry name" value="DNA-BINDING TRANSCRIPTIONAL ACTIVATOR DEVR_DOSR"/>
    <property type="match status" value="1"/>
</dbReference>
<dbReference type="GO" id="GO:0003677">
    <property type="term" value="F:DNA binding"/>
    <property type="evidence" value="ECO:0007669"/>
    <property type="project" value="UniProtKB-KW"/>
</dbReference>
<dbReference type="InterPro" id="IPR027417">
    <property type="entry name" value="P-loop_NTPase"/>
</dbReference>
<keyword evidence="1" id="KW-0805">Transcription regulation</keyword>
<sequence length="898" mass="100439">MPIESRVVLTKLFRPELPHDVIARPRLLARLDEGKKVPLTLVSAPAGYGKSTLVSQWMASFDPSERTAWYSADPADNNPEAFFLHVVSAIQVALPGACEESARLASLDDLPDVDDVVRLFSNELLKMESRMHLVVDDFHFLSHQGIRDLLDRFLARPPSNFHLVLVTRRDPPILLNRHRRQGHMNEIRLGDLRFSEEEVGTFVEANFPVTDPAKLMDLALRRLDGWPVALRLLALALRDAEEVAEFTSRIPSAPALISNFLIEGIFDQIDDERLAAMLRLSVVDRFNLDLCAALFPGLEGQDFLDWLLASDLFVIPLDRQSGWFRFHHLFQNALWAELKTRHSSEEVRAIHRRVAMWFASQKLIAEAIDHFLKADDLEGVSKLLVEQISNLENPPDGARIRRWFSKVPPSVVESHPVLLGERCIQLTQAVRMAEARETADRLEEALAGFDGDARLGLYLRGVLVWTRTFDLAAQKKWEKIVALVEGILDQLWPEETELRGLLCLPLSNAYRALGDVALARGSIERIRWDLEEAGAPYPETFHSECHLNFHLGDARRLSECAGPFFDHCREHGFRVYAVNARLQSAWASYELNHLEEAAGFCAERDDDALLANPQDFLLHRRLEVMIRLARGLVGEARELLGPMNQFLHRHKAPRAVFCYESTKALVALREGRLCEALAWVDSHGTQPFGANLLDDFAGIPVQILLASNTAESLQKAGEILERTVSTAAEMNSVAAHFELLVLRALWHDARGQGDWALANLREALRLAQPGGAVRVFADIAATVPALLSLLQRLELDEEGIAYIGSIVRAKSVPSASSGTVMVVDVPKPPAGSFVDALSKREYEILIHVSKRHNNREIADKLFISPVTVKRHLSNIYGKLGVHGRKEAVAKASGLGILP</sequence>
<dbReference type="GO" id="GO:0006355">
    <property type="term" value="P:regulation of DNA-templated transcription"/>
    <property type="evidence" value="ECO:0007669"/>
    <property type="project" value="InterPro"/>
</dbReference>
<protein>
    <recommendedName>
        <fullName evidence="4">HTH luxR-type domain-containing protein</fullName>
    </recommendedName>
</protein>
<proteinExistence type="predicted"/>
<organism evidence="5 6">
    <name type="scientific">Haloferula rosea</name>
    <dbReference type="NCBI Taxonomy" id="490093"/>
    <lineage>
        <taxon>Bacteria</taxon>
        <taxon>Pseudomonadati</taxon>
        <taxon>Verrucomicrobiota</taxon>
        <taxon>Verrucomicrobiia</taxon>
        <taxon>Verrucomicrobiales</taxon>
        <taxon>Verrucomicrobiaceae</taxon>
        <taxon>Haloferula</taxon>
    </lineage>
</organism>